<dbReference type="eggNOG" id="KOG0800">
    <property type="taxonomic scope" value="Eukaryota"/>
</dbReference>
<keyword evidence="7" id="KW-0479">Metal-binding</keyword>
<dbReference type="InterPro" id="IPR001841">
    <property type="entry name" value="Znf_RING"/>
</dbReference>
<evidence type="ECO:0000256" key="6">
    <source>
        <dbReference type="ARBA" id="ARBA00022692"/>
    </source>
</evidence>
<evidence type="ECO:0000256" key="7">
    <source>
        <dbReference type="ARBA" id="ARBA00022723"/>
    </source>
</evidence>
<keyword evidence="10" id="KW-0862">Zinc</keyword>
<feature type="domain" description="RING-type" evidence="18">
    <location>
        <begin position="132"/>
        <end position="174"/>
    </location>
</feature>
<dbReference type="Proteomes" id="UP000026960">
    <property type="component" value="Chromosome 2"/>
</dbReference>
<evidence type="ECO:0000256" key="3">
    <source>
        <dbReference type="ARBA" id="ARBA00004906"/>
    </source>
</evidence>
<dbReference type="PANTHER" id="PTHR14155:SF568">
    <property type="entry name" value="OS02G0759400 PROTEIN"/>
    <property type="match status" value="1"/>
</dbReference>
<protein>
    <recommendedName>
        <fullName evidence="4">RING-type E3 ubiquitin transferase</fullName>
        <ecNumber evidence="4">2.3.2.27</ecNumber>
    </recommendedName>
</protein>
<feature type="region of interest" description="Disordered" evidence="15">
    <location>
        <begin position="235"/>
        <end position="267"/>
    </location>
</feature>
<dbReference type="HOGENOM" id="CLU_035191_2_0_1"/>
<dbReference type="EnsemblPlants" id="OBART02G33290.1">
    <property type="protein sequence ID" value="OBART02G33290.1"/>
    <property type="gene ID" value="OBART02G33290"/>
</dbReference>
<organism evidence="19">
    <name type="scientific">Oryza barthii</name>
    <dbReference type="NCBI Taxonomy" id="65489"/>
    <lineage>
        <taxon>Eukaryota</taxon>
        <taxon>Viridiplantae</taxon>
        <taxon>Streptophyta</taxon>
        <taxon>Embryophyta</taxon>
        <taxon>Tracheophyta</taxon>
        <taxon>Spermatophyta</taxon>
        <taxon>Magnoliopsida</taxon>
        <taxon>Liliopsida</taxon>
        <taxon>Poales</taxon>
        <taxon>Poaceae</taxon>
        <taxon>BOP clade</taxon>
        <taxon>Oryzoideae</taxon>
        <taxon>Oryzeae</taxon>
        <taxon>Oryzinae</taxon>
        <taxon>Oryza</taxon>
    </lineage>
</organism>
<keyword evidence="12 16" id="KW-0472">Membrane</keyword>
<dbReference type="EC" id="2.3.2.27" evidence="4"/>
<dbReference type="InterPro" id="IPR053238">
    <property type="entry name" value="RING-H2_zinc_finger"/>
</dbReference>
<evidence type="ECO:0000256" key="16">
    <source>
        <dbReference type="SAM" id="Phobius"/>
    </source>
</evidence>
<evidence type="ECO:0000259" key="18">
    <source>
        <dbReference type="PROSITE" id="PS50089"/>
    </source>
</evidence>
<dbReference type="PaxDb" id="65489-OBART02G33290.1"/>
<dbReference type="PANTHER" id="PTHR14155">
    <property type="entry name" value="RING FINGER DOMAIN-CONTAINING"/>
    <property type="match status" value="1"/>
</dbReference>
<dbReference type="GO" id="GO:0061630">
    <property type="term" value="F:ubiquitin protein ligase activity"/>
    <property type="evidence" value="ECO:0007669"/>
    <property type="project" value="UniProtKB-EC"/>
</dbReference>
<feature type="signal peptide" evidence="17">
    <location>
        <begin position="1"/>
        <end position="20"/>
    </location>
</feature>
<keyword evidence="6 16" id="KW-0812">Transmembrane</keyword>
<proteinExistence type="inferred from homology"/>
<dbReference type="InterPro" id="IPR013083">
    <property type="entry name" value="Znf_RING/FYVE/PHD"/>
</dbReference>
<evidence type="ECO:0000256" key="11">
    <source>
        <dbReference type="ARBA" id="ARBA00022989"/>
    </source>
</evidence>
<dbReference type="GO" id="GO:0016020">
    <property type="term" value="C:membrane"/>
    <property type="evidence" value="ECO:0007669"/>
    <property type="project" value="UniProtKB-SubCell"/>
</dbReference>
<dbReference type="Pfam" id="PF13639">
    <property type="entry name" value="zf-RING_2"/>
    <property type="match status" value="1"/>
</dbReference>
<evidence type="ECO:0000256" key="9">
    <source>
        <dbReference type="ARBA" id="ARBA00022786"/>
    </source>
</evidence>
<evidence type="ECO:0000256" key="14">
    <source>
        <dbReference type="PROSITE-ProRule" id="PRU00175"/>
    </source>
</evidence>
<evidence type="ECO:0000256" key="5">
    <source>
        <dbReference type="ARBA" id="ARBA00022679"/>
    </source>
</evidence>
<keyword evidence="20" id="KW-1185">Reference proteome</keyword>
<evidence type="ECO:0000256" key="10">
    <source>
        <dbReference type="ARBA" id="ARBA00022833"/>
    </source>
</evidence>
<keyword evidence="11 16" id="KW-1133">Transmembrane helix</keyword>
<dbReference type="Gramene" id="OBART02G33290.1">
    <property type="protein sequence ID" value="OBART02G33290.1"/>
    <property type="gene ID" value="OBART02G33290"/>
</dbReference>
<feature type="compositionally biased region" description="Polar residues" evidence="15">
    <location>
        <begin position="490"/>
        <end position="506"/>
    </location>
</feature>
<evidence type="ECO:0000256" key="8">
    <source>
        <dbReference type="ARBA" id="ARBA00022771"/>
    </source>
</evidence>
<evidence type="ECO:0000256" key="2">
    <source>
        <dbReference type="ARBA" id="ARBA00004167"/>
    </source>
</evidence>
<comment type="similarity">
    <text evidence="13">Belongs to the RING-type zinc finger family. ATL subfamily.</text>
</comment>
<feature type="compositionally biased region" description="Low complexity" evidence="15">
    <location>
        <begin position="246"/>
        <end position="255"/>
    </location>
</feature>
<evidence type="ECO:0000256" key="15">
    <source>
        <dbReference type="SAM" id="MobiDB-lite"/>
    </source>
</evidence>
<name>A0A0D3FAR3_9ORYZ</name>
<dbReference type="STRING" id="65489.A0A0D3FAR3"/>
<feature type="region of interest" description="Disordered" evidence="15">
    <location>
        <begin position="490"/>
        <end position="518"/>
    </location>
</feature>
<comment type="catalytic activity">
    <reaction evidence="1">
        <text>S-ubiquitinyl-[E2 ubiquitin-conjugating enzyme]-L-cysteine + [acceptor protein]-L-lysine = [E2 ubiquitin-conjugating enzyme]-L-cysteine + N(6)-ubiquitinyl-[acceptor protein]-L-lysine.</text>
        <dbReference type="EC" id="2.3.2.27"/>
    </reaction>
</comment>
<accession>A0A0D3FAR3</accession>
<dbReference type="FunFam" id="3.30.40.10:FF:000187">
    <property type="entry name" value="E3 ubiquitin-protein ligase ATL6"/>
    <property type="match status" value="1"/>
</dbReference>
<evidence type="ECO:0000256" key="13">
    <source>
        <dbReference type="ARBA" id="ARBA00024209"/>
    </source>
</evidence>
<dbReference type="SMART" id="SM00184">
    <property type="entry name" value="RING"/>
    <property type="match status" value="1"/>
</dbReference>
<sequence>MHAHQHQHALLAALLACALAASSSTAGAQPAGQQGYAYGDVSGQQVHVSTTMIVLLAAVVGVFLFIAISTIYLRHCTGYDPATEGGGVGGRPSRRQRRPRGLDPAVVESFPTMKYAEARELRDGGKDAVLECAVCLSEFDDDEELRLLPKCSHAFHPDCIGEWLAGHVTCPVCRCNLAPDAAAAEANVVSGEVDGEQQQQQQQQEEVVVAIDVDREGEEEDEERRREAMELERIGSQRRAVRSRSGRPLPLPRSHSTGHSLATTRLGDAGDLERFTLRLPEHVRREMVAAAGEESLRRTAVREGRVGGGARSARIGRSDRWPSFIARTFSSRVIIPAAAAADPNSTSSEIVVIRQEDGAHPAAVVIDVVTEEDDEERRKEELELQAIGTQLRAMRSRSGLRPKTSAAKLPRSHSTGHSLAVRLDGDLERYTLRLPEHVHREMVAAGEQSVRRGRRLGEGVGMGARCSPRFSRSGRWSSFLSNSLSGKLSFLSPSSRRTPDSTQVEVSSSSSSSVTKVKGKRVAAVDVADDGSAHGTAQYPGCTVASSAAAAAVDVEKAATRQVRT</sequence>
<feature type="region of interest" description="Disordered" evidence="15">
    <location>
        <begin position="84"/>
        <end position="103"/>
    </location>
</feature>
<evidence type="ECO:0000313" key="20">
    <source>
        <dbReference type="Proteomes" id="UP000026960"/>
    </source>
</evidence>
<dbReference type="PROSITE" id="PS50089">
    <property type="entry name" value="ZF_RING_2"/>
    <property type="match status" value="1"/>
</dbReference>
<dbReference type="Gene3D" id="3.30.40.10">
    <property type="entry name" value="Zinc/RING finger domain, C3HC4 (zinc finger)"/>
    <property type="match status" value="1"/>
</dbReference>
<dbReference type="GO" id="GO:0008270">
    <property type="term" value="F:zinc ion binding"/>
    <property type="evidence" value="ECO:0007669"/>
    <property type="project" value="UniProtKB-KW"/>
</dbReference>
<comment type="subcellular location">
    <subcellularLocation>
        <location evidence="2">Membrane</location>
        <topology evidence="2">Single-pass membrane protein</topology>
    </subcellularLocation>
</comment>
<feature type="chain" id="PRO_5002262008" description="RING-type E3 ubiquitin transferase" evidence="17">
    <location>
        <begin position="21"/>
        <end position="565"/>
    </location>
</feature>
<evidence type="ECO:0000256" key="4">
    <source>
        <dbReference type="ARBA" id="ARBA00012483"/>
    </source>
</evidence>
<feature type="transmembrane region" description="Helical" evidence="16">
    <location>
        <begin position="52"/>
        <end position="73"/>
    </location>
</feature>
<evidence type="ECO:0000256" key="17">
    <source>
        <dbReference type="SAM" id="SignalP"/>
    </source>
</evidence>
<keyword evidence="17" id="KW-0732">Signal</keyword>
<feature type="region of interest" description="Disordered" evidence="15">
    <location>
        <begin position="393"/>
        <end position="416"/>
    </location>
</feature>
<reference evidence="19" key="2">
    <citation type="submission" date="2015-03" db="UniProtKB">
        <authorList>
            <consortium name="EnsemblPlants"/>
        </authorList>
    </citation>
    <scope>IDENTIFICATION</scope>
</reference>
<keyword evidence="8 14" id="KW-0863">Zinc-finger</keyword>
<dbReference type="AlphaFoldDB" id="A0A0D3FAR3"/>
<reference evidence="19" key="1">
    <citation type="journal article" date="2009" name="Rice">
        <title>De Novo Next Generation Sequencing of Plant Genomes.</title>
        <authorList>
            <person name="Rounsley S."/>
            <person name="Marri P.R."/>
            <person name="Yu Y."/>
            <person name="He R."/>
            <person name="Sisneros N."/>
            <person name="Goicoechea J.L."/>
            <person name="Lee S.J."/>
            <person name="Angelova A."/>
            <person name="Kudrna D."/>
            <person name="Luo M."/>
            <person name="Affourtit J."/>
            <person name="Desany B."/>
            <person name="Knight J."/>
            <person name="Niazi F."/>
            <person name="Egholm M."/>
            <person name="Wing R.A."/>
        </authorList>
    </citation>
    <scope>NUCLEOTIDE SEQUENCE [LARGE SCALE GENOMIC DNA]</scope>
    <source>
        <strain evidence="19">cv. IRGC 105608</strain>
    </source>
</reference>
<keyword evidence="9" id="KW-0833">Ubl conjugation pathway</keyword>
<evidence type="ECO:0000256" key="12">
    <source>
        <dbReference type="ARBA" id="ARBA00023136"/>
    </source>
</evidence>
<evidence type="ECO:0000313" key="19">
    <source>
        <dbReference type="EnsemblPlants" id="OBART02G33290.1"/>
    </source>
</evidence>
<comment type="pathway">
    <text evidence="3">Protein modification; protein ubiquitination.</text>
</comment>
<keyword evidence="5" id="KW-0808">Transferase</keyword>
<evidence type="ECO:0000256" key="1">
    <source>
        <dbReference type="ARBA" id="ARBA00000900"/>
    </source>
</evidence>
<dbReference type="CDD" id="cd16461">
    <property type="entry name" value="RING-H2_EL5-like"/>
    <property type="match status" value="1"/>
</dbReference>
<dbReference type="SUPFAM" id="SSF57850">
    <property type="entry name" value="RING/U-box"/>
    <property type="match status" value="1"/>
</dbReference>